<dbReference type="SMR" id="K7M257"/>
<dbReference type="AlphaFoldDB" id="K7M257"/>
<dbReference type="EMBL" id="CM000846">
    <property type="protein sequence ID" value="KRH21927.1"/>
    <property type="molecule type" value="Genomic_DNA"/>
</dbReference>
<dbReference type="GeneID" id="100792193"/>
<reference evidence="8" key="2">
    <citation type="submission" date="2018-02" db="UniProtKB">
        <authorList>
            <consortium name="EnsemblPlants"/>
        </authorList>
    </citation>
    <scope>IDENTIFICATION</scope>
    <source>
        <strain evidence="8">Williams 82</strain>
    </source>
</reference>
<dbReference type="OMA" id="ESNDMAV"/>
<dbReference type="Pfam" id="PF03106">
    <property type="entry name" value="WRKY"/>
    <property type="match status" value="1"/>
</dbReference>
<dbReference type="PANTHER" id="PTHR31282">
    <property type="entry name" value="WRKY TRANSCRIPTION FACTOR 21-RELATED"/>
    <property type="match status" value="1"/>
</dbReference>
<evidence type="ECO:0000259" key="6">
    <source>
        <dbReference type="PROSITE" id="PS50811"/>
    </source>
</evidence>
<keyword evidence="9" id="KW-1185">Reference proteome</keyword>
<dbReference type="PROSITE" id="PS50811">
    <property type="entry name" value="WRKY"/>
    <property type="match status" value="1"/>
</dbReference>
<gene>
    <name evidence="8" type="primary">LOC100792193</name>
    <name evidence="7" type="ORF">GLYMA_13G267600</name>
</gene>
<evidence type="ECO:0000256" key="4">
    <source>
        <dbReference type="ARBA" id="ARBA00023163"/>
    </source>
</evidence>
<dbReference type="InterPro" id="IPR036576">
    <property type="entry name" value="WRKY_dom_sf"/>
</dbReference>
<dbReference type="Proteomes" id="UP000008827">
    <property type="component" value="Chromosome 13"/>
</dbReference>
<dbReference type="PaxDb" id="3847-GLYMA13G34261.1"/>
<evidence type="ECO:0000313" key="9">
    <source>
        <dbReference type="Proteomes" id="UP000008827"/>
    </source>
</evidence>
<reference evidence="7" key="3">
    <citation type="submission" date="2018-07" db="EMBL/GenBank/DDBJ databases">
        <title>WGS assembly of Glycine max.</title>
        <authorList>
            <person name="Schmutz J."/>
            <person name="Cannon S."/>
            <person name="Schlueter J."/>
            <person name="Ma J."/>
            <person name="Mitros T."/>
            <person name="Nelson W."/>
            <person name="Hyten D."/>
            <person name="Song Q."/>
            <person name="Thelen J."/>
            <person name="Cheng J."/>
            <person name="Xu D."/>
            <person name="Hellsten U."/>
            <person name="May G."/>
            <person name="Yu Y."/>
            <person name="Sakurai T."/>
            <person name="Umezawa T."/>
            <person name="Bhattacharyya M."/>
            <person name="Sandhu D."/>
            <person name="Valliyodan B."/>
            <person name="Lindquist E."/>
            <person name="Peto M."/>
            <person name="Grant D."/>
            <person name="Shu S."/>
            <person name="Goodstein D."/>
            <person name="Barry K."/>
            <person name="Futrell-Griggs M."/>
            <person name="Abernathy B."/>
            <person name="Du J."/>
            <person name="Tian Z."/>
            <person name="Zhu L."/>
            <person name="Gill N."/>
            <person name="Joshi T."/>
            <person name="Libault M."/>
            <person name="Sethuraman A."/>
            <person name="Zhang X."/>
            <person name="Shinozaki K."/>
            <person name="Nguyen H."/>
            <person name="Wing R."/>
            <person name="Cregan P."/>
            <person name="Specht J."/>
            <person name="Grimwood J."/>
            <person name="Rokhsar D."/>
            <person name="Stacey G."/>
            <person name="Shoemaker R."/>
            <person name="Jackson S."/>
        </authorList>
    </citation>
    <scope>NUCLEOTIDE SEQUENCE</scope>
    <source>
        <tissue evidence="7">Callus</tissue>
    </source>
</reference>
<dbReference type="Gene3D" id="2.20.25.80">
    <property type="entry name" value="WRKY domain"/>
    <property type="match status" value="1"/>
</dbReference>
<evidence type="ECO:0000256" key="3">
    <source>
        <dbReference type="ARBA" id="ARBA00023125"/>
    </source>
</evidence>
<keyword evidence="4" id="KW-0804">Transcription</keyword>
<dbReference type="GO" id="GO:0000976">
    <property type="term" value="F:transcription cis-regulatory region binding"/>
    <property type="evidence" value="ECO:0000318"/>
    <property type="project" value="GO_Central"/>
</dbReference>
<proteinExistence type="predicted"/>
<keyword evidence="2" id="KW-0805">Transcription regulation</keyword>
<evidence type="ECO:0000313" key="8">
    <source>
        <dbReference type="EnsemblPlants" id="KRH21927"/>
    </source>
</evidence>
<feature type="domain" description="WRKY" evidence="6">
    <location>
        <begin position="132"/>
        <end position="200"/>
    </location>
</feature>
<dbReference type="eggNOG" id="ENOG502RYCZ">
    <property type="taxonomic scope" value="Eukaryota"/>
</dbReference>
<organism evidence="7">
    <name type="scientific">Glycine max</name>
    <name type="common">Soybean</name>
    <name type="synonym">Glycine hispida</name>
    <dbReference type="NCBI Taxonomy" id="3847"/>
    <lineage>
        <taxon>Eukaryota</taxon>
        <taxon>Viridiplantae</taxon>
        <taxon>Streptophyta</taxon>
        <taxon>Embryophyta</taxon>
        <taxon>Tracheophyta</taxon>
        <taxon>Spermatophyta</taxon>
        <taxon>Magnoliopsida</taxon>
        <taxon>eudicotyledons</taxon>
        <taxon>Gunneridae</taxon>
        <taxon>Pentapetalae</taxon>
        <taxon>rosids</taxon>
        <taxon>fabids</taxon>
        <taxon>Fabales</taxon>
        <taxon>Fabaceae</taxon>
        <taxon>Papilionoideae</taxon>
        <taxon>50 kb inversion clade</taxon>
        <taxon>NPAAA clade</taxon>
        <taxon>indigoferoid/millettioid clade</taxon>
        <taxon>Phaseoleae</taxon>
        <taxon>Glycine</taxon>
        <taxon>Glycine subgen. Soja</taxon>
    </lineage>
</organism>
<evidence type="ECO:0000256" key="1">
    <source>
        <dbReference type="ARBA" id="ARBA00004123"/>
    </source>
</evidence>
<keyword evidence="3" id="KW-0238">DNA-binding</keyword>
<evidence type="ECO:0000256" key="5">
    <source>
        <dbReference type="ARBA" id="ARBA00023242"/>
    </source>
</evidence>
<dbReference type="Gramene" id="KRH21927">
    <property type="protein sequence ID" value="KRH21927"/>
    <property type="gene ID" value="GLYMA_13G267600"/>
</dbReference>
<dbReference type="GO" id="GO:0005634">
    <property type="term" value="C:nucleus"/>
    <property type="evidence" value="ECO:0000318"/>
    <property type="project" value="GO_Central"/>
</dbReference>
<dbReference type="GO" id="GO:0003700">
    <property type="term" value="F:DNA-binding transcription factor activity"/>
    <property type="evidence" value="ECO:0000318"/>
    <property type="project" value="GO_Central"/>
</dbReference>
<accession>K7M257</accession>
<dbReference type="EnsemblPlants" id="KRH21927">
    <property type="protein sequence ID" value="KRH21927"/>
    <property type="gene ID" value="GLYMA_13G267600"/>
</dbReference>
<dbReference type="SMART" id="SM00774">
    <property type="entry name" value="WRKY"/>
    <property type="match status" value="1"/>
</dbReference>
<dbReference type="RefSeq" id="NP_001357885.1">
    <property type="nucleotide sequence ID" value="NM_001370956.1"/>
</dbReference>
<protein>
    <recommendedName>
        <fullName evidence="6">WRKY domain-containing protein</fullName>
    </recommendedName>
</protein>
<dbReference type="STRING" id="3847.K7M257"/>
<reference evidence="7 8" key="1">
    <citation type="journal article" date="2010" name="Nature">
        <title>Genome sequence of the palaeopolyploid soybean.</title>
        <authorList>
            <person name="Schmutz J."/>
            <person name="Cannon S.B."/>
            <person name="Schlueter J."/>
            <person name="Ma J."/>
            <person name="Mitros T."/>
            <person name="Nelson W."/>
            <person name="Hyten D.L."/>
            <person name="Song Q."/>
            <person name="Thelen J.J."/>
            <person name="Cheng J."/>
            <person name="Xu D."/>
            <person name="Hellsten U."/>
            <person name="May G.D."/>
            <person name="Yu Y."/>
            <person name="Sakurai T."/>
            <person name="Umezawa T."/>
            <person name="Bhattacharyya M.K."/>
            <person name="Sandhu D."/>
            <person name="Valliyodan B."/>
            <person name="Lindquist E."/>
            <person name="Peto M."/>
            <person name="Grant D."/>
            <person name="Shu S."/>
            <person name="Goodstein D."/>
            <person name="Barry K."/>
            <person name="Futrell-Griggs M."/>
            <person name="Abernathy B."/>
            <person name="Du J."/>
            <person name="Tian Z."/>
            <person name="Zhu L."/>
            <person name="Gill N."/>
            <person name="Joshi T."/>
            <person name="Libault M."/>
            <person name="Sethuraman A."/>
            <person name="Zhang X.-C."/>
            <person name="Shinozaki K."/>
            <person name="Nguyen H.T."/>
            <person name="Wing R.A."/>
            <person name="Cregan P."/>
            <person name="Specht J."/>
            <person name="Grimwood J."/>
            <person name="Rokhsar D."/>
            <person name="Stacey G."/>
            <person name="Shoemaker R.C."/>
            <person name="Jackson S.A."/>
        </authorList>
    </citation>
    <scope>NUCLEOTIDE SEQUENCE [LARGE SCALE GENOMIC DNA]</scope>
    <source>
        <strain evidence="8">cv. Williams 82</strain>
        <tissue evidence="7">Callus</tissue>
    </source>
</reference>
<evidence type="ECO:0000256" key="2">
    <source>
        <dbReference type="ARBA" id="ARBA00023015"/>
    </source>
</evidence>
<dbReference type="InterPro" id="IPR044810">
    <property type="entry name" value="WRKY_plant"/>
</dbReference>
<dbReference type="OrthoDB" id="2021064at2759"/>
<sequence length="300" mass="34101">MENQLPNGKKAMEEELIKGHGMANQLLEVLVQDKLNTHLEEEGSSKSVLPFVEDLVRKVLCSFTNTLLILNSNNDVSNEVAASITLRDVSSSINCPKLQSVDETCKSPNILNPKSGSGCYKRKSIAPTWKKDSSILIEDGYTWRKYGQKMTSQSKYLRSYYRCTHKNDQGCQAIKQVQRIQDNPPLYRTTYYSHHTCKSPMNPEIIVEPFSPSASSILLSFDNNLQSKQENPFSSSILASTKHEPQEVIHNEHSAQNKLSTFENLLFYDYDIPFDYSRNATLLSSTEAVQFENVYEQYGF</sequence>
<dbReference type="SUPFAM" id="SSF118290">
    <property type="entry name" value="WRKY DNA-binding domain"/>
    <property type="match status" value="1"/>
</dbReference>
<dbReference type="HOGENOM" id="CLU_066547_0_0_1"/>
<dbReference type="GO" id="GO:0006355">
    <property type="term" value="P:regulation of DNA-templated transcription"/>
    <property type="evidence" value="ECO:0000318"/>
    <property type="project" value="GO_Central"/>
</dbReference>
<name>K7M257_SOYBN</name>
<keyword evidence="5" id="KW-0539">Nucleus</keyword>
<comment type="subcellular location">
    <subcellularLocation>
        <location evidence="1">Nucleus</location>
    </subcellularLocation>
</comment>
<dbReference type="InterPro" id="IPR003657">
    <property type="entry name" value="WRKY_dom"/>
</dbReference>
<evidence type="ECO:0000313" key="7">
    <source>
        <dbReference type="EMBL" id="KRH21927.1"/>
    </source>
</evidence>